<accession>A0A8J5GRW7</accession>
<evidence type="ECO:0000313" key="2">
    <source>
        <dbReference type="Proteomes" id="UP000734854"/>
    </source>
</evidence>
<keyword evidence="2" id="KW-1185">Reference proteome</keyword>
<protein>
    <submittedName>
        <fullName evidence="1">Uncharacterized protein</fullName>
    </submittedName>
</protein>
<sequence length="279" mass="30561">MRRRDLYTFSGVPLKALNAAALPEEAAGLCARGRSLTSSNDQNLTRPIRFNLGQLYSQNLSEGRSFGSRILPLVKKPATASQQGGGGAAAASSVGVTIEISKEEEETKIRWNGAGPAACYRKDAPDQLGVPDAGIRFSFLLVEITATREHESSVLEDRDPKYDDMLKQMVGRIRSRPGGKAVMGEAIVRERYTRSLPKLRSSRAEPGASEQNTLPPGTLSIEHVRQIILLHQGKAEDHSGKMDVQDIAKRYGVDVEHVQQIIQFMSLPPEDGKKNNSNR</sequence>
<dbReference type="EMBL" id="JACMSC010000009">
    <property type="protein sequence ID" value="KAG6508968.1"/>
    <property type="molecule type" value="Genomic_DNA"/>
</dbReference>
<organism evidence="1 2">
    <name type="scientific">Zingiber officinale</name>
    <name type="common">Ginger</name>
    <name type="synonym">Amomum zingiber</name>
    <dbReference type="NCBI Taxonomy" id="94328"/>
    <lineage>
        <taxon>Eukaryota</taxon>
        <taxon>Viridiplantae</taxon>
        <taxon>Streptophyta</taxon>
        <taxon>Embryophyta</taxon>
        <taxon>Tracheophyta</taxon>
        <taxon>Spermatophyta</taxon>
        <taxon>Magnoliopsida</taxon>
        <taxon>Liliopsida</taxon>
        <taxon>Zingiberales</taxon>
        <taxon>Zingiberaceae</taxon>
        <taxon>Zingiber</taxon>
    </lineage>
</organism>
<gene>
    <name evidence="1" type="ORF">ZIOFF_034351</name>
</gene>
<reference evidence="1 2" key="1">
    <citation type="submission" date="2020-08" db="EMBL/GenBank/DDBJ databases">
        <title>Plant Genome Project.</title>
        <authorList>
            <person name="Zhang R.-G."/>
        </authorList>
    </citation>
    <scope>NUCLEOTIDE SEQUENCE [LARGE SCALE GENOMIC DNA]</scope>
    <source>
        <tissue evidence="1">Rhizome</tissue>
    </source>
</reference>
<dbReference type="Pfam" id="PF06784">
    <property type="entry name" value="UPF0240"/>
    <property type="match status" value="1"/>
</dbReference>
<dbReference type="GO" id="GO:0032981">
    <property type="term" value="P:mitochondrial respiratory chain complex I assembly"/>
    <property type="evidence" value="ECO:0007669"/>
    <property type="project" value="InterPro"/>
</dbReference>
<comment type="caution">
    <text evidence="1">The sequence shown here is derived from an EMBL/GenBank/DDBJ whole genome shotgun (WGS) entry which is preliminary data.</text>
</comment>
<dbReference type="PANTHER" id="PTHR36759:SF1">
    <property type="entry name" value="DYNEIN BETA CHAIN, CILIARY PROTEIN"/>
    <property type="match status" value="1"/>
</dbReference>
<dbReference type="GO" id="GO:0005739">
    <property type="term" value="C:mitochondrion"/>
    <property type="evidence" value="ECO:0007669"/>
    <property type="project" value="GOC"/>
</dbReference>
<evidence type="ECO:0000313" key="1">
    <source>
        <dbReference type="EMBL" id="KAG6508968.1"/>
    </source>
</evidence>
<dbReference type="InterPro" id="IPR009622">
    <property type="entry name" value="NDUFAF4"/>
</dbReference>
<dbReference type="Proteomes" id="UP000734854">
    <property type="component" value="Unassembled WGS sequence"/>
</dbReference>
<name>A0A8J5GRW7_ZINOF</name>
<dbReference type="AlphaFoldDB" id="A0A8J5GRW7"/>
<dbReference type="PANTHER" id="PTHR36759">
    <property type="entry name" value="DYNEIN BETA CHAIN, CILIARY PROTEIN"/>
    <property type="match status" value="1"/>
</dbReference>
<proteinExistence type="predicted"/>